<dbReference type="AlphaFoldDB" id="A0A438E7Y5"/>
<organism evidence="1 2">
    <name type="scientific">Vitis vinifera</name>
    <name type="common">Grape</name>
    <dbReference type="NCBI Taxonomy" id="29760"/>
    <lineage>
        <taxon>Eukaryota</taxon>
        <taxon>Viridiplantae</taxon>
        <taxon>Streptophyta</taxon>
        <taxon>Embryophyta</taxon>
        <taxon>Tracheophyta</taxon>
        <taxon>Spermatophyta</taxon>
        <taxon>Magnoliopsida</taxon>
        <taxon>eudicotyledons</taxon>
        <taxon>Gunneridae</taxon>
        <taxon>Pentapetalae</taxon>
        <taxon>rosids</taxon>
        <taxon>Vitales</taxon>
        <taxon>Vitaceae</taxon>
        <taxon>Viteae</taxon>
        <taxon>Vitis</taxon>
    </lineage>
</organism>
<name>A0A438E7Y5_VITVI</name>
<dbReference type="Proteomes" id="UP000288805">
    <property type="component" value="Unassembled WGS sequence"/>
</dbReference>
<comment type="caution">
    <text evidence="1">The sequence shown here is derived from an EMBL/GenBank/DDBJ whole genome shotgun (WGS) entry which is preliminary data.</text>
</comment>
<evidence type="ECO:0000313" key="2">
    <source>
        <dbReference type="Proteomes" id="UP000288805"/>
    </source>
</evidence>
<gene>
    <name evidence="1" type="ORF">CK203_074056</name>
</gene>
<sequence length="81" mass="8712">MDSFLPSDAISIIDISLLSSSSLSSKGEDELQKIKSALTSWRCFEASNSCRMLALIPCCMGEDPRGCVTSGAYESCVPYHA</sequence>
<accession>A0A438E7Y5</accession>
<reference evidence="1 2" key="1">
    <citation type="journal article" date="2018" name="PLoS Genet.">
        <title>Population sequencing reveals clonal diversity and ancestral inbreeding in the grapevine cultivar Chardonnay.</title>
        <authorList>
            <person name="Roach M.J."/>
            <person name="Johnson D.L."/>
            <person name="Bohlmann J."/>
            <person name="van Vuuren H.J."/>
            <person name="Jones S.J."/>
            <person name="Pretorius I.S."/>
            <person name="Schmidt S.A."/>
            <person name="Borneman A.R."/>
        </authorList>
    </citation>
    <scope>NUCLEOTIDE SEQUENCE [LARGE SCALE GENOMIC DNA]</scope>
    <source>
        <strain evidence="2">cv. Chardonnay</strain>
        <tissue evidence="1">Leaf</tissue>
    </source>
</reference>
<proteinExistence type="predicted"/>
<protein>
    <submittedName>
        <fullName evidence="1">Uncharacterized protein</fullName>
    </submittedName>
</protein>
<dbReference type="EMBL" id="QGNW01001367">
    <property type="protein sequence ID" value="RVW43754.1"/>
    <property type="molecule type" value="Genomic_DNA"/>
</dbReference>
<evidence type="ECO:0000313" key="1">
    <source>
        <dbReference type="EMBL" id="RVW43754.1"/>
    </source>
</evidence>